<accession>A0ABT8HMK0</accession>
<protein>
    <submittedName>
        <fullName evidence="4">PE-PPE domain-containing protein</fullName>
    </submittedName>
</protein>
<evidence type="ECO:0000313" key="5">
    <source>
        <dbReference type="Proteomes" id="UP001172687"/>
    </source>
</evidence>
<dbReference type="RefSeq" id="WP_208673432.1">
    <property type="nucleotide sequence ID" value="NZ_CP070380.1"/>
</dbReference>
<dbReference type="InterPro" id="IPR013228">
    <property type="entry name" value="PE-PPE_C"/>
</dbReference>
<feature type="domain" description="PE-PPE" evidence="3">
    <location>
        <begin position="90"/>
        <end position="312"/>
    </location>
</feature>
<feature type="chain" id="PRO_5046430918" evidence="2">
    <location>
        <begin position="29"/>
        <end position="461"/>
    </location>
</feature>
<feature type="region of interest" description="Disordered" evidence="1">
    <location>
        <begin position="353"/>
        <end position="461"/>
    </location>
</feature>
<dbReference type="Pfam" id="PF08237">
    <property type="entry name" value="PE-PPE"/>
    <property type="match status" value="1"/>
</dbReference>
<feature type="compositionally biased region" description="Acidic residues" evidence="1">
    <location>
        <begin position="390"/>
        <end position="422"/>
    </location>
</feature>
<gene>
    <name evidence="4" type="ORF">QYF68_29850</name>
</gene>
<keyword evidence="5" id="KW-1185">Reference proteome</keyword>
<comment type="caution">
    <text evidence="4">The sequence shown here is derived from an EMBL/GenBank/DDBJ whole genome shotgun (WGS) entry which is preliminary data.</text>
</comment>
<dbReference type="Proteomes" id="UP001172687">
    <property type="component" value="Unassembled WGS sequence"/>
</dbReference>
<sequence length="461" mass="47195">MSKVRHRIGSAACGVAALGMAITVGGVAATQPASISASPVDLTALIVVGSSTHPDPTGNEDFFGGKFNQAPYNPGGQPGPDLIGLDFRGGAAAIEQALQENSGEDNAVLSSGWGAANASLVLNRLDRAGDPALPKSLFILDNNVSRPDGGFGTRYPLFALIGVNPFPSPTDTAARAVVDIAYQYNYNSNAPADLLNLVAHVNSLVAYLYGYREQSEIDLPVDVDGRPTVSCGGANTCAVLAGGVDALPCDDARCAIPSGERVLAYVATRGNTTYVTYTTDELPLTRLIRAVLGDTVADASAPLLKLIVDSAYYDGNPISSDPSRYRPARLMPSVGELIDTASKVPGAIREGLETLSDNDSRQSAEPARETVTAQTVEAAGHRDDGPAAPGEDDDDATEVGQDDDEAAEVGQDDGAVDADPAVDESAGAEDSVGTDDAVAAADPEGGLTTDAAGGSGEESSE</sequence>
<feature type="signal peptide" evidence="2">
    <location>
        <begin position="1"/>
        <end position="28"/>
    </location>
</feature>
<dbReference type="EMBL" id="JAUHTC010000096">
    <property type="protein sequence ID" value="MDN4521991.1"/>
    <property type="molecule type" value="Genomic_DNA"/>
</dbReference>
<organism evidence="4 5">
    <name type="scientific">Mycolicibacterium austroafricanum</name>
    <name type="common">Mycobacterium austroafricanum</name>
    <dbReference type="NCBI Taxonomy" id="39687"/>
    <lineage>
        <taxon>Bacteria</taxon>
        <taxon>Bacillati</taxon>
        <taxon>Actinomycetota</taxon>
        <taxon>Actinomycetes</taxon>
        <taxon>Mycobacteriales</taxon>
        <taxon>Mycobacteriaceae</taxon>
        <taxon>Mycolicibacterium</taxon>
    </lineage>
</organism>
<evidence type="ECO:0000256" key="1">
    <source>
        <dbReference type="SAM" id="MobiDB-lite"/>
    </source>
</evidence>
<reference evidence="4" key="1">
    <citation type="submission" date="2023-07" db="EMBL/GenBank/DDBJ databases">
        <title>Degradation of tert-butanol by M. austroafricanum TBA100.</title>
        <authorList>
            <person name="Helbich S."/>
            <person name="Vainshtein Y."/>
        </authorList>
    </citation>
    <scope>NUCLEOTIDE SEQUENCE</scope>
    <source>
        <strain evidence="4">TBA100</strain>
    </source>
</reference>
<evidence type="ECO:0000256" key="2">
    <source>
        <dbReference type="SAM" id="SignalP"/>
    </source>
</evidence>
<evidence type="ECO:0000259" key="3">
    <source>
        <dbReference type="Pfam" id="PF08237"/>
    </source>
</evidence>
<feature type="compositionally biased region" description="Basic and acidic residues" evidence="1">
    <location>
        <begin position="358"/>
        <end position="368"/>
    </location>
</feature>
<keyword evidence="2" id="KW-0732">Signal</keyword>
<evidence type="ECO:0000313" key="4">
    <source>
        <dbReference type="EMBL" id="MDN4521991.1"/>
    </source>
</evidence>
<name>A0ABT8HMK0_MYCAO</name>
<proteinExistence type="predicted"/>